<comment type="caution">
    <text evidence="4">The sequence shown here is derived from an EMBL/GenBank/DDBJ whole genome shotgun (WGS) entry which is preliminary data.</text>
</comment>
<dbReference type="GO" id="GO:0019867">
    <property type="term" value="C:outer membrane"/>
    <property type="evidence" value="ECO:0007669"/>
    <property type="project" value="InterPro"/>
</dbReference>
<dbReference type="RefSeq" id="WP_266071044.1">
    <property type="nucleotide sequence ID" value="NZ_JAPJDA010000032.1"/>
</dbReference>
<feature type="domain" description="Outer membrane protein SusF/SusE-like C-terminal" evidence="3">
    <location>
        <begin position="159"/>
        <end position="255"/>
    </location>
</feature>
<name>A0A9X3CZJ5_9FLAO</name>
<dbReference type="GO" id="GO:2001070">
    <property type="term" value="F:starch binding"/>
    <property type="evidence" value="ECO:0007669"/>
    <property type="project" value="InterPro"/>
</dbReference>
<evidence type="ECO:0000256" key="1">
    <source>
        <dbReference type="SAM" id="SignalP"/>
    </source>
</evidence>
<dbReference type="InterPro" id="IPR032187">
    <property type="entry name" value="SusF/SusE-like_C"/>
</dbReference>
<dbReference type="AlphaFoldDB" id="A0A9X3CZJ5"/>
<sequence length="372" mass="40563">MKKLSIVLLAFVALVGFNACTSDDDVVFIANPDAEGIHFTNTFASTYDLTEMEPGDVVDRFVWNEVDFEVSTNINYEVQGALTEGFENPETLGSTSINNLDITAQQLIKLVAETELDENDMTTVYVRVVASPGTAGEMAHISEVESFTIVVPTEPEYINLYMVGDATAAGWNPDNNNTPLFRDAENANIYYYTGKLKAGGLKFVETTGWAPQYGSSEEGVLTYRETEADPDPAGITIPAEGYYTVVVNTKDLTYTLEPAPDAADKKTYEMIGLVGAGTTVGWPGDDNPTPDIMLTKSAFNPHIWFTEDVVLSEAGIKFRANQDWSVSWGGGVNFPSGLATGDDIIVSKAGTYNVWFNDVTGRYIFIEQEAAE</sequence>
<feature type="signal peptide" evidence="1">
    <location>
        <begin position="1"/>
        <end position="21"/>
    </location>
</feature>
<dbReference type="Gene3D" id="2.60.40.10">
    <property type="entry name" value="Immunoglobulins"/>
    <property type="match status" value="1"/>
</dbReference>
<dbReference type="Gene3D" id="2.60.40.3620">
    <property type="match status" value="2"/>
</dbReference>
<dbReference type="EMBL" id="JAPJDA010000032">
    <property type="protein sequence ID" value="MCX2839653.1"/>
    <property type="molecule type" value="Genomic_DNA"/>
</dbReference>
<dbReference type="Pfam" id="PF14292">
    <property type="entry name" value="SusE"/>
    <property type="match status" value="1"/>
</dbReference>
<dbReference type="Proteomes" id="UP001148482">
    <property type="component" value="Unassembled WGS sequence"/>
</dbReference>
<reference evidence="4" key="1">
    <citation type="submission" date="2022-11" db="EMBL/GenBank/DDBJ databases">
        <title>Salinimicrobium profundisediminis sp. nov., isolated from deep-sea sediment of the Mariana Trench.</title>
        <authorList>
            <person name="Fu H."/>
        </authorList>
    </citation>
    <scope>NUCLEOTIDE SEQUENCE</scope>
    <source>
        <strain evidence="4">MT39</strain>
    </source>
</reference>
<dbReference type="InterPro" id="IPR013783">
    <property type="entry name" value="Ig-like_fold"/>
</dbReference>
<dbReference type="Pfam" id="PF16411">
    <property type="entry name" value="SusF_SusE"/>
    <property type="match status" value="1"/>
</dbReference>
<keyword evidence="5" id="KW-1185">Reference proteome</keyword>
<evidence type="ECO:0000259" key="2">
    <source>
        <dbReference type="Pfam" id="PF14292"/>
    </source>
</evidence>
<evidence type="ECO:0000259" key="3">
    <source>
        <dbReference type="Pfam" id="PF16411"/>
    </source>
</evidence>
<proteinExistence type="predicted"/>
<organism evidence="4 5">
    <name type="scientific">Salinimicrobium profundisediminis</name>
    <dbReference type="NCBI Taxonomy" id="2994553"/>
    <lineage>
        <taxon>Bacteria</taxon>
        <taxon>Pseudomonadati</taxon>
        <taxon>Bacteroidota</taxon>
        <taxon>Flavobacteriia</taxon>
        <taxon>Flavobacteriales</taxon>
        <taxon>Flavobacteriaceae</taxon>
        <taxon>Salinimicrobium</taxon>
    </lineage>
</organism>
<feature type="chain" id="PRO_5040881462" evidence="1">
    <location>
        <begin position="22"/>
        <end position="372"/>
    </location>
</feature>
<gene>
    <name evidence="4" type="ORF">OQ279_16010</name>
</gene>
<evidence type="ECO:0000313" key="4">
    <source>
        <dbReference type="EMBL" id="MCX2839653.1"/>
    </source>
</evidence>
<evidence type="ECO:0000313" key="5">
    <source>
        <dbReference type="Proteomes" id="UP001148482"/>
    </source>
</evidence>
<protein>
    <submittedName>
        <fullName evidence="4">SusF/SusE family outer membrane protein</fullName>
    </submittedName>
</protein>
<keyword evidence="1" id="KW-0732">Signal</keyword>
<dbReference type="InterPro" id="IPR025970">
    <property type="entry name" value="SusE"/>
</dbReference>
<feature type="domain" description="SusE outer membrane protein" evidence="2">
    <location>
        <begin position="23"/>
        <end position="128"/>
    </location>
</feature>
<accession>A0A9X3CZJ5</accession>